<dbReference type="EMBL" id="JAACJJ010000014">
    <property type="protein sequence ID" value="KAF5326760.1"/>
    <property type="molecule type" value="Genomic_DNA"/>
</dbReference>
<comment type="caution">
    <text evidence="6">The sequence shown here is derived from an EMBL/GenBank/DDBJ whole genome shotgun (WGS) entry which is preliminary data.</text>
</comment>
<dbReference type="InterPro" id="IPR050598">
    <property type="entry name" value="AminoAcid_Transporter"/>
</dbReference>
<keyword evidence="3 5" id="KW-1133">Transmembrane helix</keyword>
<evidence type="ECO:0000256" key="1">
    <source>
        <dbReference type="ARBA" id="ARBA00004141"/>
    </source>
</evidence>
<keyword evidence="2 5" id="KW-0812">Transmembrane</keyword>
<dbReference type="OrthoDB" id="5982228at2759"/>
<reference evidence="6 7" key="1">
    <citation type="journal article" date="2020" name="ISME J.">
        <title>Uncovering the hidden diversity of litter-decomposition mechanisms in mushroom-forming fungi.</title>
        <authorList>
            <person name="Floudas D."/>
            <person name="Bentzer J."/>
            <person name="Ahren D."/>
            <person name="Johansson T."/>
            <person name="Persson P."/>
            <person name="Tunlid A."/>
        </authorList>
    </citation>
    <scope>NUCLEOTIDE SEQUENCE [LARGE SCALE GENOMIC DNA]</scope>
    <source>
        <strain evidence="6 7">CBS 101986</strain>
    </source>
</reference>
<dbReference type="PANTHER" id="PTHR11785">
    <property type="entry name" value="AMINO ACID TRANSPORTER"/>
    <property type="match status" value="1"/>
</dbReference>
<dbReference type="Gene3D" id="1.20.1740.10">
    <property type="entry name" value="Amino acid/polyamine transporter I"/>
    <property type="match status" value="1"/>
</dbReference>
<dbReference type="GO" id="GO:0016020">
    <property type="term" value="C:membrane"/>
    <property type="evidence" value="ECO:0007669"/>
    <property type="project" value="UniProtKB-SubCell"/>
</dbReference>
<keyword evidence="4 5" id="KW-0472">Membrane</keyword>
<organism evidence="6 7">
    <name type="scientific">Psilocybe cf. subviscida</name>
    <dbReference type="NCBI Taxonomy" id="2480587"/>
    <lineage>
        <taxon>Eukaryota</taxon>
        <taxon>Fungi</taxon>
        <taxon>Dikarya</taxon>
        <taxon>Basidiomycota</taxon>
        <taxon>Agaricomycotina</taxon>
        <taxon>Agaricomycetes</taxon>
        <taxon>Agaricomycetidae</taxon>
        <taxon>Agaricales</taxon>
        <taxon>Agaricineae</taxon>
        <taxon>Strophariaceae</taxon>
        <taxon>Psilocybe</taxon>
    </lineage>
</organism>
<feature type="transmembrane region" description="Helical" evidence="5">
    <location>
        <begin position="73"/>
        <end position="90"/>
    </location>
</feature>
<evidence type="ECO:0000256" key="2">
    <source>
        <dbReference type="ARBA" id="ARBA00022692"/>
    </source>
</evidence>
<comment type="subcellular location">
    <subcellularLocation>
        <location evidence="1">Membrane</location>
        <topology evidence="1">Multi-pass membrane protein</topology>
    </subcellularLocation>
</comment>
<feature type="transmembrane region" description="Helical" evidence="5">
    <location>
        <begin position="394"/>
        <end position="417"/>
    </location>
</feature>
<dbReference type="Pfam" id="PF13520">
    <property type="entry name" value="AA_permease_2"/>
    <property type="match status" value="2"/>
</dbReference>
<feature type="transmembrane region" description="Helical" evidence="5">
    <location>
        <begin position="252"/>
        <end position="271"/>
    </location>
</feature>
<keyword evidence="7" id="KW-1185">Reference proteome</keyword>
<proteinExistence type="predicted"/>
<dbReference type="GO" id="GO:0015179">
    <property type="term" value="F:L-amino acid transmembrane transporter activity"/>
    <property type="evidence" value="ECO:0007669"/>
    <property type="project" value="TreeGrafter"/>
</dbReference>
<protein>
    <submittedName>
        <fullName evidence="6">Uncharacterized protein</fullName>
    </submittedName>
</protein>
<feature type="transmembrane region" description="Helical" evidence="5">
    <location>
        <begin position="12"/>
        <end position="34"/>
    </location>
</feature>
<sequence length="469" mass="51289">MATGPARQIGNVTAVFMIFNQMIGTGVFATSTMLGFSSSVGFALVIWVVGALFALCGIIWGTALPHNGGEKKYLEHLFLIPSRLISSVYAGNEVLLAYAAGNALVPSSSVFSPVRIVAFLCLTGVILLHGLHIQSGLRLQNAPGFLKLRILLIIVGAGFIVLSGSLQGIPLPGDLDSWVMWSFVGYSNEGPRADTAHCRPARHHHCGSVSCAVQHRVFRRRGPASKEQVTGSGRLVAALLFRNIWGATTERVLNVFVALSALGNVLSVLFSQGRVNRSSERCKSFLSVTSGRLTGQQKHPSPGWHFTGPSVCSGDAYNFVINIDSYPFAVINATISMGLLYLALRNHPFFARGEKPLQQSSLLSYITSTTPYDSHRNRVHIPDPDTLLQTRTGYYPFAATLSLIILTTIFAAFTVFLFVLPLTKRQPGVEPYKRLPYWTHAAGGWAIFALGALWWVYRARKIRKIRDGW</sequence>
<feature type="transmembrane region" description="Helical" evidence="5">
    <location>
        <begin position="40"/>
        <end position="61"/>
    </location>
</feature>
<feature type="transmembrane region" description="Helical" evidence="5">
    <location>
        <begin position="110"/>
        <end position="129"/>
    </location>
</feature>
<feature type="transmembrane region" description="Helical" evidence="5">
    <location>
        <begin position="437"/>
        <end position="457"/>
    </location>
</feature>
<dbReference type="PANTHER" id="PTHR11785:SF353">
    <property type="entry name" value="METHIONINE TRANSPORTER (EUROFUNG)"/>
    <property type="match status" value="1"/>
</dbReference>
<evidence type="ECO:0000313" key="6">
    <source>
        <dbReference type="EMBL" id="KAF5326760.1"/>
    </source>
</evidence>
<dbReference type="InterPro" id="IPR002293">
    <property type="entry name" value="AA/rel_permease1"/>
</dbReference>
<evidence type="ECO:0000256" key="5">
    <source>
        <dbReference type="SAM" id="Phobius"/>
    </source>
</evidence>
<dbReference type="PIRSF" id="PIRSF006060">
    <property type="entry name" value="AA_transporter"/>
    <property type="match status" value="1"/>
</dbReference>
<evidence type="ECO:0000313" key="7">
    <source>
        <dbReference type="Proteomes" id="UP000567179"/>
    </source>
</evidence>
<dbReference type="Proteomes" id="UP000567179">
    <property type="component" value="Unassembled WGS sequence"/>
</dbReference>
<dbReference type="AlphaFoldDB" id="A0A8H5BP06"/>
<evidence type="ECO:0000256" key="4">
    <source>
        <dbReference type="ARBA" id="ARBA00023136"/>
    </source>
</evidence>
<accession>A0A8H5BP06</accession>
<evidence type="ECO:0000256" key="3">
    <source>
        <dbReference type="ARBA" id="ARBA00022989"/>
    </source>
</evidence>
<feature type="transmembrane region" description="Helical" evidence="5">
    <location>
        <begin position="150"/>
        <end position="169"/>
    </location>
</feature>
<gene>
    <name evidence="6" type="ORF">D9619_005100</name>
</gene>
<name>A0A8H5BP06_9AGAR</name>